<proteinExistence type="predicted"/>
<evidence type="ECO:0000313" key="2">
    <source>
        <dbReference type="Proteomes" id="UP000011602"/>
    </source>
</evidence>
<keyword evidence="2" id="KW-1185">Reference proteome</keyword>
<dbReference type="AlphaFoldDB" id="L9X9B0"/>
<accession>L9X9B0</accession>
<sequence>MLLLIYKEHLEGYLVRDSANNGFADIVEARNELRIQLKGQLRQLVMDGEEDGRRQLMVNILREVLVYASTFREIQTLRDYLFTVDHLVRTLAAHITTSPAFDKTVVKHSDPIRLLLLIAVALDRGYSMMSSLRATHEELDEFLPGEPAEDQMIRYLNPQ</sequence>
<evidence type="ECO:0000313" key="1">
    <source>
        <dbReference type="EMBL" id="ELY58344.1"/>
    </source>
</evidence>
<reference evidence="1 2" key="1">
    <citation type="journal article" date="2014" name="PLoS Genet.">
        <title>Phylogenetically driven sequencing of extremely halophilic archaea reveals strategies for static and dynamic osmo-response.</title>
        <authorList>
            <person name="Becker E.A."/>
            <person name="Seitzer P.M."/>
            <person name="Tritt A."/>
            <person name="Larsen D."/>
            <person name="Krusor M."/>
            <person name="Yao A.I."/>
            <person name="Wu D."/>
            <person name="Madern D."/>
            <person name="Eisen J.A."/>
            <person name="Darling A.E."/>
            <person name="Facciotti M.T."/>
        </authorList>
    </citation>
    <scope>NUCLEOTIDE SEQUENCE [LARGE SCALE GENOMIC DNA]</scope>
    <source>
        <strain evidence="1 2">JCM 12255</strain>
    </source>
</reference>
<comment type="caution">
    <text evidence="1">The sequence shown here is derived from an EMBL/GenBank/DDBJ whole genome shotgun (WGS) entry which is preliminary data.</text>
</comment>
<organism evidence="1 2">
    <name type="scientific">Natronolimnohabitans innermongolicus JCM 12255</name>
    <dbReference type="NCBI Taxonomy" id="1227499"/>
    <lineage>
        <taxon>Archaea</taxon>
        <taxon>Methanobacteriati</taxon>
        <taxon>Methanobacteriota</taxon>
        <taxon>Stenosarchaea group</taxon>
        <taxon>Halobacteria</taxon>
        <taxon>Halobacteriales</taxon>
        <taxon>Natrialbaceae</taxon>
        <taxon>Natronolimnohabitans</taxon>
    </lineage>
</organism>
<protein>
    <submittedName>
        <fullName evidence="1">Uncharacterized protein</fullName>
    </submittedName>
</protein>
<dbReference type="Proteomes" id="UP000011602">
    <property type="component" value="Unassembled WGS sequence"/>
</dbReference>
<gene>
    <name evidence="1" type="ORF">C493_07204</name>
</gene>
<name>L9X9B0_9EURY</name>
<dbReference type="eggNOG" id="ENOG502N5I3">
    <property type="taxonomic scope" value="Archaea"/>
</dbReference>
<dbReference type="EMBL" id="AOHZ01000035">
    <property type="protein sequence ID" value="ELY58344.1"/>
    <property type="molecule type" value="Genomic_DNA"/>
</dbReference>